<comment type="similarity">
    <text evidence="5">Belongs to the adaptor complexes medium subunit family.</text>
</comment>
<evidence type="ECO:0000256" key="6">
    <source>
        <dbReference type="SAM" id="MobiDB-lite"/>
    </source>
</evidence>
<dbReference type="InterPro" id="IPR001392">
    <property type="entry name" value="Clathrin_mu"/>
</dbReference>
<evidence type="ECO:0000313" key="8">
    <source>
        <dbReference type="EMBL" id="KAF2400367.1"/>
    </source>
</evidence>
<sequence>MCDGGNIATTEPNALRDLVEAPSWMTKLLGGVGLPGSSPSLGPARPSAAKSLSSSSAVAIPWRRANVRHTSNEMYVDILETLHVTLSPSGRPLVASAHGTLAFTCKVSGIPDLFLKLAAPGGSLASLIQLPVFHPCVRLAHWRSRPGEFSFVPPDGRFLLAGYEVDLLGADYLERALANPNTPSPLQLPASVELRTGLGAGGAEFEARLLLNAKFAGGTREASFAKPALGGRTGGTSAHPVVEDVVVRVPIAPGVRNLTEVRASRGEAHYAPGDAVVEWRIAGKDTAALSGGLHSSASGVVATLRCGLVGGLEEEGETSGLEVRSETWEYDGEEGGTYQAEKEKEGKKEEQNSKRARAIQTLMPTSATVSFQVKGWLASGIKVEKLVIDTQRSKGLGAGVQPYKGVKYITVSKEGVEARA</sequence>
<reference evidence="8" key="1">
    <citation type="journal article" date="2020" name="Stud. Mycol.">
        <title>101 Dothideomycetes genomes: a test case for predicting lifestyles and emergence of pathogens.</title>
        <authorList>
            <person name="Haridas S."/>
            <person name="Albert R."/>
            <person name="Binder M."/>
            <person name="Bloem J."/>
            <person name="Labutti K."/>
            <person name="Salamov A."/>
            <person name="Andreopoulos B."/>
            <person name="Baker S."/>
            <person name="Barry K."/>
            <person name="Bills G."/>
            <person name="Bluhm B."/>
            <person name="Cannon C."/>
            <person name="Castanera R."/>
            <person name="Culley D."/>
            <person name="Daum C."/>
            <person name="Ezra D."/>
            <person name="Gonzalez J."/>
            <person name="Henrissat B."/>
            <person name="Kuo A."/>
            <person name="Liang C."/>
            <person name="Lipzen A."/>
            <person name="Lutzoni F."/>
            <person name="Magnuson J."/>
            <person name="Mondo S."/>
            <person name="Nolan M."/>
            <person name="Ohm R."/>
            <person name="Pangilinan J."/>
            <person name="Park H.-J."/>
            <person name="Ramirez L."/>
            <person name="Alfaro M."/>
            <person name="Sun H."/>
            <person name="Tritt A."/>
            <person name="Yoshinaga Y."/>
            <person name="Zwiers L.-H."/>
            <person name="Turgeon B."/>
            <person name="Goodwin S."/>
            <person name="Spatafora J."/>
            <person name="Crous P."/>
            <person name="Grigoriev I."/>
        </authorList>
    </citation>
    <scope>NUCLEOTIDE SEQUENCE</scope>
    <source>
        <strain evidence="8">CBS 262.69</strain>
    </source>
</reference>
<evidence type="ECO:0000256" key="4">
    <source>
        <dbReference type="ARBA" id="ARBA00023136"/>
    </source>
</evidence>
<dbReference type="AlphaFoldDB" id="A0A6G1HX01"/>
<proteinExistence type="inferred from homology"/>
<gene>
    <name evidence="8" type="ORF">EJ06DRAFT_530348</name>
</gene>
<dbReference type="OrthoDB" id="870at2759"/>
<dbReference type="InterPro" id="IPR050431">
    <property type="entry name" value="Adaptor_comp_med_subunit"/>
</dbReference>
<dbReference type="InterPro" id="IPR036168">
    <property type="entry name" value="AP2_Mu_C_sf"/>
</dbReference>
<dbReference type="SUPFAM" id="SSF49447">
    <property type="entry name" value="Second domain of Mu2 adaptin subunit (ap50) of ap2 adaptor"/>
    <property type="match status" value="1"/>
</dbReference>
<evidence type="ECO:0000256" key="1">
    <source>
        <dbReference type="ARBA" id="ARBA00004308"/>
    </source>
</evidence>
<dbReference type="GO" id="GO:0016192">
    <property type="term" value="P:vesicle-mediated transport"/>
    <property type="evidence" value="ECO:0007669"/>
    <property type="project" value="InterPro"/>
</dbReference>
<dbReference type="GO" id="GO:0006886">
    <property type="term" value="P:intracellular protein transport"/>
    <property type="evidence" value="ECO:0007669"/>
    <property type="project" value="UniProtKB-UniRule"/>
</dbReference>
<evidence type="ECO:0000313" key="9">
    <source>
        <dbReference type="Proteomes" id="UP000799640"/>
    </source>
</evidence>
<dbReference type="PANTHER" id="PTHR10529">
    <property type="entry name" value="AP COMPLEX SUBUNIT MU"/>
    <property type="match status" value="1"/>
</dbReference>
<keyword evidence="2 5" id="KW-0813">Transport</keyword>
<evidence type="ECO:0000259" key="7">
    <source>
        <dbReference type="PROSITE" id="PS51072"/>
    </source>
</evidence>
<dbReference type="InterPro" id="IPR028565">
    <property type="entry name" value="MHD"/>
</dbReference>
<accession>A0A6G1HX01</accession>
<dbReference type="Gene3D" id="2.60.40.1170">
    <property type="entry name" value="Mu homology domain, subdomain B"/>
    <property type="match status" value="1"/>
</dbReference>
<keyword evidence="3 5" id="KW-0653">Protein transport</keyword>
<feature type="region of interest" description="Disordered" evidence="6">
    <location>
        <begin position="329"/>
        <end position="354"/>
    </location>
</feature>
<dbReference type="GO" id="GO:0012505">
    <property type="term" value="C:endomembrane system"/>
    <property type="evidence" value="ECO:0007669"/>
    <property type="project" value="UniProtKB-SubCell"/>
</dbReference>
<feature type="domain" description="MHD" evidence="7">
    <location>
        <begin position="71"/>
        <end position="419"/>
    </location>
</feature>
<evidence type="ECO:0000256" key="2">
    <source>
        <dbReference type="ARBA" id="ARBA00022448"/>
    </source>
</evidence>
<name>A0A6G1HX01_9PEZI</name>
<dbReference type="PROSITE" id="PS51072">
    <property type="entry name" value="MHD"/>
    <property type="match status" value="1"/>
</dbReference>
<evidence type="ECO:0000256" key="5">
    <source>
        <dbReference type="PIRNR" id="PIRNR005992"/>
    </source>
</evidence>
<dbReference type="Pfam" id="PF00928">
    <property type="entry name" value="Adap_comp_sub"/>
    <property type="match status" value="1"/>
</dbReference>
<evidence type="ECO:0000256" key="3">
    <source>
        <dbReference type="ARBA" id="ARBA00022927"/>
    </source>
</evidence>
<dbReference type="EMBL" id="ML996695">
    <property type="protein sequence ID" value="KAF2400367.1"/>
    <property type="molecule type" value="Genomic_DNA"/>
</dbReference>
<feature type="compositionally biased region" description="Basic and acidic residues" evidence="6">
    <location>
        <begin position="340"/>
        <end position="353"/>
    </location>
</feature>
<keyword evidence="4" id="KW-0472">Membrane</keyword>
<dbReference type="GO" id="GO:0030131">
    <property type="term" value="C:clathrin adaptor complex"/>
    <property type="evidence" value="ECO:0007669"/>
    <property type="project" value="UniProtKB-UniRule"/>
</dbReference>
<organism evidence="8 9">
    <name type="scientific">Trichodelitschia bisporula</name>
    <dbReference type="NCBI Taxonomy" id="703511"/>
    <lineage>
        <taxon>Eukaryota</taxon>
        <taxon>Fungi</taxon>
        <taxon>Dikarya</taxon>
        <taxon>Ascomycota</taxon>
        <taxon>Pezizomycotina</taxon>
        <taxon>Dothideomycetes</taxon>
        <taxon>Dothideomycetes incertae sedis</taxon>
        <taxon>Phaeotrichales</taxon>
        <taxon>Phaeotrichaceae</taxon>
        <taxon>Trichodelitschia</taxon>
    </lineage>
</organism>
<keyword evidence="9" id="KW-1185">Reference proteome</keyword>
<dbReference type="PIRSF" id="PIRSF005992">
    <property type="entry name" value="Clathrin_mu"/>
    <property type="match status" value="1"/>
</dbReference>
<dbReference type="Proteomes" id="UP000799640">
    <property type="component" value="Unassembled WGS sequence"/>
</dbReference>
<protein>
    <submittedName>
        <fullName evidence="8">Clathrin adaptor, mu subunit</fullName>
    </submittedName>
</protein>
<comment type="subcellular location">
    <subcellularLocation>
        <location evidence="1">Endomembrane system</location>
    </subcellularLocation>
</comment>